<sequence>MLRPIARLVRPTTARFVAPASALALPVRHRAHSSTAISHSSSASHALHPPTQNLPQNSIFRPLDTFTPRHIGPREDDVSQMLSLLGYKSMDEFVNATVPSDIRISELSDNEIKPFSELELLRRAERLAEQNRPMKSYIGMGYHNAIVPPVIQRNVLENPGWYTAYTPYSPEQSQGRLESLLNYQTIITSLTSLPIANASLLDEATAAAEAMAMCLATSPRSAAPDTPKTYLVSEGVSVQTLAVLRTRAKGFGITIKLVPDAEMQQTVESVGDGCIGLMLQYPDVNGSLLDHRALTTSAHAKGIKVVVATDLLALTMLTPPGEWGADIALGNSARFGVPAGYGGPHAAFFACTEVLKRKMPGRLVGVSRDTRGEKALRLALQTREQHIRREKATSNVCTAQALLANMAAMYAVYHGPEGLRQIAGKVNAFTRILKASVEGMGYTVTNPGGHFFDTLTIDVTSVPGSAEKVHEVSVARGINLRRVDANKVGVTLDESVGVLDLSDIINTFAEAAGQKGYTPEQLSQFAESELGITSAQLTEGITTAPQQLARSTGFLQQSVFNRYHSETEMLRYLYHLQEKDFSLVHGMIPLGSCTMKLNSTTSMTPLSWKEFGGVHPFAPVEQNEGYAQIIKELESDLALITGFEATSLQPNSGASGEYAGLSVIKAYLETIGQGKRDICLIPLSAHGTNPASAFMAGMKVVPVKTLTDGSLDLADLSSKAEKHKDSLAAFMVTYPSTFGVFEEGIREACEIIHSHGGQVYLDGANLNAQIGLTNPGTVGADVCHLNLHKTFGIPHGGGGPGIGPICVRQHLQPFLPGHPIIPTGGEKAIDAVAGAPWGSASINTISWAYIKMLGGKGLTDTAKLSLLNANYIAKRLEGHYTLKFSNKNGRVAHECLIDFVEFEKSAGLKVMDFAKRLQDYSFHPPTVSWPISTGMLIEPTESESKAEIDRFCDAMLQIRKEVDDIVAGKQPRDNNVIKNAPHPVALMTLSEQDWKKPYSKELAAYPLPNLRKSKFWPTVTRVDDAYGDSHLICSCDSVEDYASSNDAELKISGGIQSNT</sequence>
<gene>
    <name evidence="1" type="ORF">QFC21_002502</name>
</gene>
<reference evidence="1" key="1">
    <citation type="submission" date="2023-04" db="EMBL/GenBank/DDBJ databases">
        <title>Draft Genome sequencing of Naganishia species isolated from polar environments using Oxford Nanopore Technology.</title>
        <authorList>
            <person name="Leo P."/>
            <person name="Venkateswaran K."/>
        </authorList>
    </citation>
    <scope>NUCLEOTIDE SEQUENCE</scope>
    <source>
        <strain evidence="1">MNA-CCFEE 5423</strain>
    </source>
</reference>
<comment type="caution">
    <text evidence="1">The sequence shown here is derived from an EMBL/GenBank/DDBJ whole genome shotgun (WGS) entry which is preliminary data.</text>
</comment>
<dbReference type="Proteomes" id="UP001227268">
    <property type="component" value="Unassembled WGS sequence"/>
</dbReference>
<evidence type="ECO:0000313" key="1">
    <source>
        <dbReference type="EMBL" id="KAJ9103080.1"/>
    </source>
</evidence>
<evidence type="ECO:0000313" key="2">
    <source>
        <dbReference type="Proteomes" id="UP001227268"/>
    </source>
</evidence>
<proteinExistence type="predicted"/>
<name>A0ACC2VW44_9TREE</name>
<keyword evidence="2" id="KW-1185">Reference proteome</keyword>
<organism evidence="1 2">
    <name type="scientific">Naganishia friedmannii</name>
    <dbReference type="NCBI Taxonomy" id="89922"/>
    <lineage>
        <taxon>Eukaryota</taxon>
        <taxon>Fungi</taxon>
        <taxon>Dikarya</taxon>
        <taxon>Basidiomycota</taxon>
        <taxon>Agaricomycotina</taxon>
        <taxon>Tremellomycetes</taxon>
        <taxon>Filobasidiales</taxon>
        <taxon>Filobasidiaceae</taxon>
        <taxon>Naganishia</taxon>
    </lineage>
</organism>
<protein>
    <submittedName>
        <fullName evidence="1">Uncharacterized protein</fullName>
    </submittedName>
</protein>
<dbReference type="EMBL" id="JASBWT010000007">
    <property type="protein sequence ID" value="KAJ9103080.1"/>
    <property type="molecule type" value="Genomic_DNA"/>
</dbReference>
<accession>A0ACC2VW44</accession>